<protein>
    <submittedName>
        <fullName evidence="2">Uncharacterized protein</fullName>
    </submittedName>
</protein>
<dbReference type="Proteomes" id="UP001530377">
    <property type="component" value="Unassembled WGS sequence"/>
</dbReference>
<evidence type="ECO:0000313" key="2">
    <source>
        <dbReference type="EMBL" id="KAL3807839.1"/>
    </source>
</evidence>
<keyword evidence="3" id="KW-1185">Reference proteome</keyword>
<reference evidence="2 3" key="1">
    <citation type="submission" date="2024-10" db="EMBL/GenBank/DDBJ databases">
        <title>Updated reference genomes for cyclostephanoid diatoms.</title>
        <authorList>
            <person name="Roberts W.R."/>
            <person name="Alverson A.J."/>
        </authorList>
    </citation>
    <scope>NUCLEOTIDE SEQUENCE [LARGE SCALE GENOMIC DNA]</scope>
    <source>
        <strain evidence="2 3">AJA228-03</strain>
    </source>
</reference>
<proteinExistence type="predicted"/>
<feature type="compositionally biased region" description="Basic and acidic residues" evidence="1">
    <location>
        <begin position="180"/>
        <end position="189"/>
    </location>
</feature>
<evidence type="ECO:0000256" key="1">
    <source>
        <dbReference type="SAM" id="MobiDB-lite"/>
    </source>
</evidence>
<feature type="region of interest" description="Disordered" evidence="1">
    <location>
        <begin position="109"/>
        <end position="189"/>
    </location>
</feature>
<gene>
    <name evidence="2" type="ORF">ACHAXA_009729</name>
</gene>
<evidence type="ECO:0000313" key="3">
    <source>
        <dbReference type="Proteomes" id="UP001530377"/>
    </source>
</evidence>
<feature type="compositionally biased region" description="Acidic residues" evidence="1">
    <location>
        <begin position="144"/>
        <end position="179"/>
    </location>
</feature>
<feature type="non-terminal residue" evidence="2">
    <location>
        <position position="189"/>
    </location>
</feature>
<dbReference type="AlphaFoldDB" id="A0ABD3R5N6"/>
<sequence>MDPASPMSWPKTEVDWWTTGPCTISSSRGSYSTAIPSWRDGIERHPRPMTMYGDFGSVFDASFGSGSAWGKSALRSPLLLGICGSRTYDLIWRIKNGEFPTLRLSGMKEAAADGGGGDEDVERGRVDGDEEGAAGRGDVAVVGEEGEDIDEVVDEGVEGDVDEDIDEEEEGEKKEEEEETKEKEEENGR</sequence>
<name>A0ABD3R5N6_9STRA</name>
<accession>A0ABD3R5N6</accession>
<dbReference type="EMBL" id="JALLPB020000578">
    <property type="protein sequence ID" value="KAL3807839.1"/>
    <property type="molecule type" value="Genomic_DNA"/>
</dbReference>
<comment type="caution">
    <text evidence="2">The sequence shown here is derived from an EMBL/GenBank/DDBJ whole genome shotgun (WGS) entry which is preliminary data.</text>
</comment>
<organism evidence="2 3">
    <name type="scientific">Cyclostephanos tholiformis</name>
    <dbReference type="NCBI Taxonomy" id="382380"/>
    <lineage>
        <taxon>Eukaryota</taxon>
        <taxon>Sar</taxon>
        <taxon>Stramenopiles</taxon>
        <taxon>Ochrophyta</taxon>
        <taxon>Bacillariophyta</taxon>
        <taxon>Coscinodiscophyceae</taxon>
        <taxon>Thalassiosirophycidae</taxon>
        <taxon>Stephanodiscales</taxon>
        <taxon>Stephanodiscaceae</taxon>
        <taxon>Cyclostephanos</taxon>
    </lineage>
</organism>